<protein>
    <submittedName>
        <fullName evidence="2">Cobalamin-binding protein</fullName>
    </submittedName>
</protein>
<proteinExistence type="predicted"/>
<reference evidence="2" key="1">
    <citation type="submission" date="2021-03" db="EMBL/GenBank/DDBJ databases">
        <authorList>
            <person name="Wang G."/>
        </authorList>
    </citation>
    <scope>NUCLEOTIDE SEQUENCE</scope>
    <source>
        <strain evidence="2">KCTC 12899</strain>
    </source>
</reference>
<evidence type="ECO:0000259" key="1">
    <source>
        <dbReference type="PROSITE" id="PS50983"/>
    </source>
</evidence>
<comment type="caution">
    <text evidence="2">The sequence shown here is derived from an EMBL/GenBank/DDBJ whole genome shotgun (WGS) entry which is preliminary data.</text>
</comment>
<feature type="domain" description="Fe/B12 periplasmic-binding" evidence="1">
    <location>
        <begin position="5"/>
        <end position="293"/>
    </location>
</feature>
<dbReference type="Proteomes" id="UP000664417">
    <property type="component" value="Unassembled WGS sequence"/>
</dbReference>
<dbReference type="Pfam" id="PF01497">
    <property type="entry name" value="Peripla_BP_2"/>
    <property type="match status" value="1"/>
</dbReference>
<gene>
    <name evidence="2" type="ORF">J3U88_14400</name>
</gene>
<dbReference type="PROSITE" id="PS50983">
    <property type="entry name" value="FE_B12_PBP"/>
    <property type="match status" value="1"/>
</dbReference>
<dbReference type="InterPro" id="IPR002491">
    <property type="entry name" value="ABC_transptr_periplasmic_BD"/>
</dbReference>
<sequence length="306" mass="33825">MRKPRIVSLLPATTEIVCALRLEKRLVGRSHECDYPGSITNRPICSRARLDDRKPPETIHAEVARSIEQALSIFSIDLETLQRCRPTHILTQDLCSVCAVPMDVVNQALNELNSRQVTVVSVHPGNLEQVMASIHAIGAALEVPFRAEDLVARMQARFNAVYARSHELKTIPKVACLEWTDPLIAAGHWTPELVAMAGGYPLLGTVGKNAPTITMDDLAQADPDVLIIMPCGFSIQRACEEAAKLAKNPAWTNLKAVRTGRVYAVDGNTYFNRPGPRLADSLEIMAEILHPEDFQFGFSKKAWQKL</sequence>
<accession>A0A8J7Q8I1</accession>
<organism evidence="2 3">
    <name type="scientific">Acanthopleuribacter pedis</name>
    <dbReference type="NCBI Taxonomy" id="442870"/>
    <lineage>
        <taxon>Bacteria</taxon>
        <taxon>Pseudomonadati</taxon>
        <taxon>Acidobacteriota</taxon>
        <taxon>Holophagae</taxon>
        <taxon>Acanthopleuribacterales</taxon>
        <taxon>Acanthopleuribacteraceae</taxon>
        <taxon>Acanthopleuribacter</taxon>
    </lineage>
</organism>
<evidence type="ECO:0000313" key="2">
    <source>
        <dbReference type="EMBL" id="MBO1319662.1"/>
    </source>
</evidence>
<dbReference type="Gene3D" id="3.40.50.1980">
    <property type="entry name" value="Nitrogenase molybdenum iron protein domain"/>
    <property type="match status" value="2"/>
</dbReference>
<dbReference type="CDD" id="cd01144">
    <property type="entry name" value="BtuF"/>
    <property type="match status" value="1"/>
</dbReference>
<dbReference type="AlphaFoldDB" id="A0A8J7Q8I1"/>
<dbReference type="SUPFAM" id="SSF53807">
    <property type="entry name" value="Helical backbone' metal receptor"/>
    <property type="match status" value="1"/>
</dbReference>
<dbReference type="InterPro" id="IPR051030">
    <property type="entry name" value="Vitamin_B12-ABC_binding"/>
</dbReference>
<dbReference type="EMBL" id="JAFREP010000013">
    <property type="protein sequence ID" value="MBO1319662.1"/>
    <property type="molecule type" value="Genomic_DNA"/>
</dbReference>
<dbReference type="PANTHER" id="PTHR42860:SF1">
    <property type="entry name" value="VITAMIN B12-BINDING PROTEIN"/>
    <property type="match status" value="1"/>
</dbReference>
<name>A0A8J7Q8I1_9BACT</name>
<keyword evidence="3" id="KW-1185">Reference proteome</keyword>
<dbReference type="PANTHER" id="PTHR42860">
    <property type="entry name" value="VITAMIN B12-BINDING PROTEIN"/>
    <property type="match status" value="1"/>
</dbReference>
<evidence type="ECO:0000313" key="3">
    <source>
        <dbReference type="Proteomes" id="UP000664417"/>
    </source>
</evidence>
<dbReference type="RefSeq" id="WP_207859567.1">
    <property type="nucleotide sequence ID" value="NZ_JAFREP010000013.1"/>
</dbReference>